<comment type="caution">
    <text evidence="1">The sequence shown here is derived from an EMBL/GenBank/DDBJ whole genome shotgun (WGS) entry which is preliminary data.</text>
</comment>
<dbReference type="Proteomes" id="UP000677228">
    <property type="component" value="Unassembled WGS sequence"/>
</dbReference>
<dbReference type="EMBL" id="CAJOBA010027600">
    <property type="protein sequence ID" value="CAF3941782.1"/>
    <property type="molecule type" value="Genomic_DNA"/>
</dbReference>
<accession>A0A8S2EH43</accession>
<organism evidence="1 3">
    <name type="scientific">Didymodactylos carnosus</name>
    <dbReference type="NCBI Taxonomy" id="1234261"/>
    <lineage>
        <taxon>Eukaryota</taxon>
        <taxon>Metazoa</taxon>
        <taxon>Spiralia</taxon>
        <taxon>Gnathifera</taxon>
        <taxon>Rotifera</taxon>
        <taxon>Eurotatoria</taxon>
        <taxon>Bdelloidea</taxon>
        <taxon>Philodinida</taxon>
        <taxon>Philodinidae</taxon>
        <taxon>Didymodactylos</taxon>
    </lineage>
</organism>
<dbReference type="AlphaFoldDB" id="A0A8S2EH43"/>
<evidence type="ECO:0000313" key="2">
    <source>
        <dbReference type="EMBL" id="CAF3941782.1"/>
    </source>
</evidence>
<evidence type="ECO:0000313" key="1">
    <source>
        <dbReference type="EMBL" id="CAF1143324.1"/>
    </source>
</evidence>
<feature type="non-terminal residue" evidence="1">
    <location>
        <position position="1"/>
    </location>
</feature>
<reference evidence="1" key="1">
    <citation type="submission" date="2021-02" db="EMBL/GenBank/DDBJ databases">
        <authorList>
            <person name="Nowell W R."/>
        </authorList>
    </citation>
    <scope>NUCLEOTIDE SEQUENCE</scope>
</reference>
<dbReference type="Proteomes" id="UP000682733">
    <property type="component" value="Unassembled WGS sequence"/>
</dbReference>
<protein>
    <submittedName>
        <fullName evidence="1">Uncharacterized protein</fullName>
    </submittedName>
</protein>
<sequence length="335" mass="39190">FSWPQVIIFGRRINIILYDRWQKLSLIIIKPGCDENNRNISSENEILRLLLFTTAPKILQLRHRYAMHSWLQLRPRPKIVVGIIANQTDPKTLQFYAQHDIRVIEVPRVSMPESDGTTFPLLPSLFQVVYDQFFAIKQVLYDIMLYVNADILLMQELMYSIKTAHVYSGKQNFLLFMHRWNIPFEEHSQNETTTYSESDFHTLDWVDKLRSNVKKHGRKYMSYAIDTFAFKPSTYFNSSGTCILEDFAIGGSAWDNYMLYVAKHRPKTLLFDASENGEIAIHLNHGKDRTESHSRNVSFYNQKLYGGREYGITDVNDLIITKGRCACLRVKKEQK</sequence>
<proteinExistence type="predicted"/>
<gene>
    <name evidence="1" type="ORF">OVA965_LOCUS21237</name>
    <name evidence="2" type="ORF">TMI583_LOCUS21838</name>
</gene>
<evidence type="ECO:0000313" key="3">
    <source>
        <dbReference type="Proteomes" id="UP000677228"/>
    </source>
</evidence>
<dbReference type="EMBL" id="CAJNOK010011577">
    <property type="protein sequence ID" value="CAF1143324.1"/>
    <property type="molecule type" value="Genomic_DNA"/>
</dbReference>
<name>A0A8S2EH43_9BILA</name>